<accession>A0A0F5IIN7</accession>
<evidence type="ECO:0000313" key="3">
    <source>
        <dbReference type="Proteomes" id="UP000033035"/>
    </source>
</evidence>
<dbReference type="HOGENOM" id="CLU_2451910_0_0_10"/>
<dbReference type="Proteomes" id="UP000033035">
    <property type="component" value="Unassembled WGS sequence"/>
</dbReference>
<keyword evidence="3" id="KW-1185">Reference proteome</keyword>
<organism evidence="2 3">
    <name type="scientific">Parabacteroides gordonii MS-1 = DSM 23371</name>
    <dbReference type="NCBI Taxonomy" id="1203610"/>
    <lineage>
        <taxon>Bacteria</taxon>
        <taxon>Pseudomonadati</taxon>
        <taxon>Bacteroidota</taxon>
        <taxon>Bacteroidia</taxon>
        <taxon>Bacteroidales</taxon>
        <taxon>Tannerellaceae</taxon>
        <taxon>Parabacteroides</taxon>
    </lineage>
</organism>
<reference evidence="2 3" key="1">
    <citation type="submission" date="2013-04" db="EMBL/GenBank/DDBJ databases">
        <title>The Genome Sequence of Parabacteroides gordonii DSM 23371.</title>
        <authorList>
            <consortium name="The Broad Institute Genomics Platform"/>
            <person name="Earl A."/>
            <person name="Ward D."/>
            <person name="Feldgarden M."/>
            <person name="Gevers D."/>
            <person name="Martens E."/>
            <person name="Sakamoto M."/>
            <person name="Benno Y."/>
            <person name="Suzuki N."/>
            <person name="Matsunaga N."/>
            <person name="Koshihara K."/>
            <person name="Seki M."/>
            <person name="Komiya H."/>
            <person name="Walker B."/>
            <person name="Young S."/>
            <person name="Zeng Q."/>
            <person name="Gargeya S."/>
            <person name="Fitzgerald M."/>
            <person name="Haas B."/>
            <person name="Abouelleil A."/>
            <person name="Allen A.W."/>
            <person name="Alvarado L."/>
            <person name="Arachchi H.M."/>
            <person name="Berlin A.M."/>
            <person name="Chapman S.B."/>
            <person name="Gainer-Dewar J."/>
            <person name="Goldberg J."/>
            <person name="Griggs A."/>
            <person name="Gujja S."/>
            <person name="Hansen M."/>
            <person name="Howarth C."/>
            <person name="Imamovic A."/>
            <person name="Ireland A."/>
            <person name="Larimer J."/>
            <person name="McCowan C."/>
            <person name="Murphy C."/>
            <person name="Pearson M."/>
            <person name="Poon T.W."/>
            <person name="Priest M."/>
            <person name="Roberts A."/>
            <person name="Saif S."/>
            <person name="Shea T."/>
            <person name="Sisk P."/>
            <person name="Sykes S."/>
            <person name="Wortman J."/>
            <person name="Nusbaum C."/>
            <person name="Birren B."/>
        </authorList>
    </citation>
    <scope>NUCLEOTIDE SEQUENCE [LARGE SCALE GENOMIC DNA]</scope>
    <source>
        <strain evidence="2 3">MS-1</strain>
    </source>
</reference>
<evidence type="ECO:0000256" key="1">
    <source>
        <dbReference type="SAM" id="MobiDB-lite"/>
    </source>
</evidence>
<feature type="region of interest" description="Disordered" evidence="1">
    <location>
        <begin position="37"/>
        <end position="56"/>
    </location>
</feature>
<dbReference type="RefSeq" id="WP_225608106.1">
    <property type="nucleotide sequence ID" value="NZ_AUAE01000044.1"/>
</dbReference>
<evidence type="ECO:0000313" key="2">
    <source>
        <dbReference type="EMBL" id="KKB45401.1"/>
    </source>
</evidence>
<protein>
    <submittedName>
        <fullName evidence="2">Uncharacterized protein</fullName>
    </submittedName>
</protein>
<dbReference type="AlphaFoldDB" id="A0A0F5IIN7"/>
<proteinExistence type="predicted"/>
<sequence length="96" mass="10844">MITVEMTFAKTDLFPLWSGGGEKVQRSMFVSRRRKRGASPVWGCDDSANGKKEDQEASYKPDYTGAFITDWEISGEIHIPEKGNRPGSDFIVDWIN</sequence>
<gene>
    <name evidence="2" type="ORF">HMPREF1536_05418</name>
</gene>
<comment type="caution">
    <text evidence="2">The sequence shown here is derived from an EMBL/GenBank/DDBJ whole genome shotgun (WGS) entry which is preliminary data.</text>
</comment>
<dbReference type="EMBL" id="AQHW01000033">
    <property type="protein sequence ID" value="KKB45401.1"/>
    <property type="molecule type" value="Genomic_DNA"/>
</dbReference>
<name>A0A0F5IIN7_9BACT</name>
<dbReference type="PATRIC" id="fig|1203610.3.peg.5532"/>